<dbReference type="EMBL" id="QFFM01000018">
    <property type="protein sequence ID" value="PWG64438.1"/>
    <property type="molecule type" value="Genomic_DNA"/>
</dbReference>
<dbReference type="RefSeq" id="WP_109057528.1">
    <property type="nucleotide sequence ID" value="NZ_QFFM01000018.1"/>
</dbReference>
<keyword evidence="2" id="KW-1185">Reference proteome</keyword>
<gene>
    <name evidence="1" type="ORF">DF196_09160</name>
</gene>
<comment type="caution">
    <text evidence="1">The sequence shown here is derived from an EMBL/GenBank/DDBJ whole genome shotgun (WGS) entry which is preliminary data.</text>
</comment>
<evidence type="ECO:0000313" key="1">
    <source>
        <dbReference type="EMBL" id="PWG64438.1"/>
    </source>
</evidence>
<dbReference type="AlphaFoldDB" id="A0A2U2N5V6"/>
<accession>A0A2U2N5V6</accession>
<reference evidence="1 2" key="1">
    <citation type="journal article" date="2018" name="Int. J. Syst. Evol. Microbiol.">
        <title>Bifidobacterium callitrichidarum sp. nov. from the faeces of the emperor tamarin (Saguinus imperator).</title>
        <authorList>
            <person name="Modesto M."/>
            <person name="Michelini S."/>
            <person name="Sansosti M.C."/>
            <person name="De Filippo C."/>
            <person name="Cavalieri D."/>
            <person name="Qvirist L."/>
            <person name="Andlid T."/>
            <person name="Spiezio C."/>
            <person name="Sandri C."/>
            <person name="Pascarelli S."/>
            <person name="Sgorbati B."/>
            <person name="Mattarelli P."/>
        </authorList>
    </citation>
    <scope>NUCLEOTIDE SEQUENCE [LARGE SCALE GENOMIC DNA]</scope>
    <source>
        <strain evidence="1 2">TRI 5</strain>
    </source>
</reference>
<proteinExistence type="predicted"/>
<name>A0A2U2N5V6_9BIFI</name>
<dbReference type="Proteomes" id="UP000245876">
    <property type="component" value="Unassembled WGS sequence"/>
</dbReference>
<protein>
    <submittedName>
        <fullName evidence="1">Uncharacterized protein</fullName>
    </submittedName>
</protein>
<organism evidence="1 2">
    <name type="scientific">Bifidobacterium callitrichidarum</name>
    <dbReference type="NCBI Taxonomy" id="2052941"/>
    <lineage>
        <taxon>Bacteria</taxon>
        <taxon>Bacillati</taxon>
        <taxon>Actinomycetota</taxon>
        <taxon>Actinomycetes</taxon>
        <taxon>Bifidobacteriales</taxon>
        <taxon>Bifidobacteriaceae</taxon>
        <taxon>Bifidobacterium</taxon>
    </lineage>
</organism>
<evidence type="ECO:0000313" key="2">
    <source>
        <dbReference type="Proteomes" id="UP000245876"/>
    </source>
</evidence>
<dbReference type="OrthoDB" id="3235885at2"/>
<sequence length="147" mass="16087">MTPIELATRRRVTGLSSGEFAKLFVTLERKVDGESAHWDASDVESWEIVGPPVTAEEHLNETFAAANEFVATLARRLYRTVMPGGGVAPEEGTAITAFPDDLTFWSAQPDFGGIPHALWNIAALQAAEWIRKETGVVCELHAREPLV</sequence>